<feature type="region of interest" description="Disordered" evidence="1">
    <location>
        <begin position="144"/>
        <end position="164"/>
    </location>
</feature>
<keyword evidence="2" id="KW-0472">Membrane</keyword>
<organism evidence="3 4">
    <name type="scientific">Rubrobacter taiwanensis</name>
    <dbReference type="NCBI Taxonomy" id="185139"/>
    <lineage>
        <taxon>Bacteria</taxon>
        <taxon>Bacillati</taxon>
        <taxon>Actinomycetota</taxon>
        <taxon>Rubrobacteria</taxon>
        <taxon>Rubrobacterales</taxon>
        <taxon>Rubrobacteraceae</taxon>
        <taxon>Rubrobacter</taxon>
    </lineage>
</organism>
<evidence type="ECO:0000256" key="1">
    <source>
        <dbReference type="SAM" id="MobiDB-lite"/>
    </source>
</evidence>
<protein>
    <submittedName>
        <fullName evidence="3">YeeE/YedE family protein</fullName>
    </submittedName>
</protein>
<comment type="caution">
    <text evidence="3">The sequence shown here is derived from an EMBL/GenBank/DDBJ whole genome shotgun (WGS) entry which is preliminary data.</text>
</comment>
<keyword evidence="2" id="KW-1133">Transmembrane helix</keyword>
<evidence type="ECO:0000313" key="3">
    <source>
        <dbReference type="EMBL" id="TCJ16865.1"/>
    </source>
</evidence>
<name>A0A4R1BHV7_9ACTN</name>
<dbReference type="OrthoDB" id="9790409at2"/>
<dbReference type="EMBL" id="SKBU01000015">
    <property type="protein sequence ID" value="TCJ16865.1"/>
    <property type="molecule type" value="Genomic_DNA"/>
</dbReference>
<dbReference type="Pfam" id="PF20398">
    <property type="entry name" value="DUF6691"/>
    <property type="match status" value="1"/>
</dbReference>
<feature type="transmembrane region" description="Helical" evidence="2">
    <location>
        <begin position="41"/>
        <end position="61"/>
    </location>
</feature>
<feature type="transmembrane region" description="Helical" evidence="2">
    <location>
        <begin position="82"/>
        <end position="100"/>
    </location>
</feature>
<dbReference type="AlphaFoldDB" id="A0A4R1BHV7"/>
<evidence type="ECO:0000256" key="2">
    <source>
        <dbReference type="SAM" id="Phobius"/>
    </source>
</evidence>
<dbReference type="Proteomes" id="UP000295244">
    <property type="component" value="Unassembled WGS sequence"/>
</dbReference>
<dbReference type="RefSeq" id="WP_132691125.1">
    <property type="nucleotide sequence ID" value="NZ_SKBU01000015.1"/>
</dbReference>
<evidence type="ECO:0000313" key="4">
    <source>
        <dbReference type="Proteomes" id="UP000295244"/>
    </source>
</evidence>
<proteinExistence type="predicted"/>
<sequence>MRIVVALISGVIFGLGLAISGMANPAKVVGFLDFFGDWDPTLALVMGGALLVAIPAFRLILRREGPVLGGGFDLPARRDIDGRLVGGAALFGLGWGISGFCPGPAVVALSSGVGAVFVFVGAMVAGMALYSLVAQRPELAGEGLRPGAGKDTRVGRGAGNGAAG</sequence>
<accession>A0A4R1BHV7</accession>
<dbReference type="InterPro" id="IPR046513">
    <property type="entry name" value="DUF6691"/>
</dbReference>
<feature type="transmembrane region" description="Helical" evidence="2">
    <location>
        <begin position="106"/>
        <end position="130"/>
    </location>
</feature>
<reference evidence="3 4" key="1">
    <citation type="submission" date="2019-03" db="EMBL/GenBank/DDBJ databases">
        <title>Whole genome sequence of a novel Rubrobacter taiwanensis strain, isolated from Yellowstone National Park.</title>
        <authorList>
            <person name="Freed S."/>
            <person name="Ramaley R.F."/>
            <person name="Kyndt J.A."/>
        </authorList>
    </citation>
    <scope>NUCLEOTIDE SEQUENCE [LARGE SCALE GENOMIC DNA]</scope>
    <source>
        <strain evidence="3 4">Yellowstone</strain>
    </source>
</reference>
<gene>
    <name evidence="3" type="ORF">E0L93_09125</name>
</gene>
<keyword evidence="2" id="KW-0812">Transmembrane</keyword>
<keyword evidence="4" id="KW-1185">Reference proteome</keyword>